<protein>
    <submittedName>
        <fullName evidence="3">IMPACT family protein</fullName>
    </submittedName>
</protein>
<dbReference type="Proteomes" id="UP001224775">
    <property type="component" value="Unassembled WGS sequence"/>
</dbReference>
<dbReference type="InterPro" id="IPR020568">
    <property type="entry name" value="Ribosomal_Su5_D2-typ_SF"/>
</dbReference>
<dbReference type="PANTHER" id="PTHR16301">
    <property type="entry name" value="IMPACT-RELATED"/>
    <property type="match status" value="1"/>
</dbReference>
<dbReference type="AlphaFoldDB" id="A0AAD9D7X2"/>
<dbReference type="GO" id="GO:0005737">
    <property type="term" value="C:cytoplasm"/>
    <property type="evidence" value="ECO:0007669"/>
    <property type="project" value="TreeGrafter"/>
</dbReference>
<dbReference type="InterPro" id="IPR036956">
    <property type="entry name" value="Impact_N_sf"/>
</dbReference>
<dbReference type="SUPFAM" id="SSF54211">
    <property type="entry name" value="Ribosomal protein S5 domain 2-like"/>
    <property type="match status" value="1"/>
</dbReference>
<evidence type="ECO:0000313" key="4">
    <source>
        <dbReference type="Proteomes" id="UP001224775"/>
    </source>
</evidence>
<comment type="similarity">
    <text evidence="1">Belongs to the IMPACT family.</text>
</comment>
<organism evidence="3 4">
    <name type="scientific">Skeletonema marinoi</name>
    <dbReference type="NCBI Taxonomy" id="267567"/>
    <lineage>
        <taxon>Eukaryota</taxon>
        <taxon>Sar</taxon>
        <taxon>Stramenopiles</taxon>
        <taxon>Ochrophyta</taxon>
        <taxon>Bacillariophyta</taxon>
        <taxon>Coscinodiscophyceae</taxon>
        <taxon>Thalassiosirophycidae</taxon>
        <taxon>Thalassiosirales</taxon>
        <taxon>Skeletonemataceae</taxon>
        <taxon>Skeletonema</taxon>
        <taxon>Skeletonema marinoi-dohrnii complex</taxon>
    </lineage>
</organism>
<dbReference type="EMBL" id="JATAAI010000026">
    <property type="protein sequence ID" value="KAK1737307.1"/>
    <property type="molecule type" value="Genomic_DNA"/>
</dbReference>
<dbReference type="GO" id="GO:0006446">
    <property type="term" value="P:regulation of translational initiation"/>
    <property type="evidence" value="ECO:0007669"/>
    <property type="project" value="TreeGrafter"/>
</dbReference>
<dbReference type="Pfam" id="PF01205">
    <property type="entry name" value="Impact_N"/>
    <property type="match status" value="1"/>
</dbReference>
<gene>
    <name evidence="3" type="ORF">QTG54_012174</name>
</gene>
<feature type="domain" description="Impact N-terminal" evidence="2">
    <location>
        <begin position="214"/>
        <end position="314"/>
    </location>
</feature>
<evidence type="ECO:0000256" key="1">
    <source>
        <dbReference type="ARBA" id="ARBA00007665"/>
    </source>
</evidence>
<dbReference type="PANTHER" id="PTHR16301:SF25">
    <property type="entry name" value="PROTEIN IMPACT"/>
    <property type="match status" value="1"/>
</dbReference>
<accession>A0AAD9D7X2</accession>
<sequence>MTVDVLSEEVILRRSEELAALQAYYDDALLPSLIPPSSSEDNRHQATIALEGPWFIQLGNLSLFGLGIPTLEIRLPSSYPFGNECPTPIIHNVMMNPQIKEELLQELQDMYDMELDVGIMWGERCREEISILEETYTTQQQIQQQDDDHRTALKAANDDDNDQEVQTFIPPTTRYNQPIRNFPTCVINNPKYQREILHTPPFHPPKSGAAENMIAHVCEVTCMEHVHWALAELLFNDKKVAKATHNMFAYRFHGDDSTLVHDNDDDGEKGSGTKLASLLELSGAENVLVVVSRWYGGQLLGPARFKWIAGVARTGLVQGGFINGD</sequence>
<proteinExistence type="inferred from homology"/>
<keyword evidence="4" id="KW-1185">Reference proteome</keyword>
<evidence type="ECO:0000259" key="2">
    <source>
        <dbReference type="Pfam" id="PF01205"/>
    </source>
</evidence>
<evidence type="ECO:0000313" key="3">
    <source>
        <dbReference type="EMBL" id="KAK1737307.1"/>
    </source>
</evidence>
<name>A0AAD9D7X2_9STRA</name>
<dbReference type="Gene3D" id="3.30.230.30">
    <property type="entry name" value="Impact, N-terminal domain"/>
    <property type="match status" value="1"/>
</dbReference>
<reference evidence="3" key="1">
    <citation type="submission" date="2023-06" db="EMBL/GenBank/DDBJ databases">
        <title>Survivors Of The Sea: Transcriptome response of Skeletonema marinoi to long-term dormancy.</title>
        <authorList>
            <person name="Pinder M.I.M."/>
            <person name="Kourtchenko O."/>
            <person name="Robertson E.K."/>
            <person name="Larsson T."/>
            <person name="Maumus F."/>
            <person name="Osuna-Cruz C.M."/>
            <person name="Vancaester E."/>
            <person name="Stenow R."/>
            <person name="Vandepoele K."/>
            <person name="Ploug H."/>
            <person name="Bruchert V."/>
            <person name="Godhe A."/>
            <person name="Topel M."/>
        </authorList>
    </citation>
    <scope>NUCLEOTIDE SEQUENCE</scope>
    <source>
        <strain evidence="3">R05AC</strain>
    </source>
</reference>
<dbReference type="InterPro" id="IPR001498">
    <property type="entry name" value="Impact_N"/>
</dbReference>
<dbReference type="GO" id="GO:0140469">
    <property type="term" value="P:GCN2-mediated signaling"/>
    <property type="evidence" value="ECO:0007669"/>
    <property type="project" value="TreeGrafter"/>
</dbReference>
<dbReference type="InterPro" id="IPR023582">
    <property type="entry name" value="Impact"/>
</dbReference>
<comment type="caution">
    <text evidence="3">The sequence shown here is derived from an EMBL/GenBank/DDBJ whole genome shotgun (WGS) entry which is preliminary data.</text>
</comment>